<reference evidence="1" key="2">
    <citation type="submission" date="2018-04" db="EMBL/GenBank/DDBJ databases">
        <title>OnivRS2 (Oryza nivara Reference Sequence Version 2).</title>
        <authorList>
            <person name="Zhang J."/>
            <person name="Kudrna D."/>
            <person name="Lee S."/>
            <person name="Talag J."/>
            <person name="Rajasekar S."/>
            <person name="Welchert J."/>
            <person name="Hsing Y.-I."/>
            <person name="Wing R.A."/>
        </authorList>
    </citation>
    <scope>NUCLEOTIDE SEQUENCE [LARGE SCALE GENOMIC DNA]</scope>
    <source>
        <strain evidence="1">SL10</strain>
    </source>
</reference>
<accession>A0A0E0IH11</accession>
<dbReference type="AlphaFoldDB" id="A0A0E0IH11"/>
<proteinExistence type="predicted"/>
<name>A0A0E0IH11_ORYNI</name>
<organism evidence="1">
    <name type="scientific">Oryza nivara</name>
    <name type="common">Indian wild rice</name>
    <name type="synonym">Oryza sativa f. spontanea</name>
    <dbReference type="NCBI Taxonomy" id="4536"/>
    <lineage>
        <taxon>Eukaryota</taxon>
        <taxon>Viridiplantae</taxon>
        <taxon>Streptophyta</taxon>
        <taxon>Embryophyta</taxon>
        <taxon>Tracheophyta</taxon>
        <taxon>Spermatophyta</taxon>
        <taxon>Magnoliopsida</taxon>
        <taxon>Liliopsida</taxon>
        <taxon>Poales</taxon>
        <taxon>Poaceae</taxon>
        <taxon>BOP clade</taxon>
        <taxon>Oryzoideae</taxon>
        <taxon>Oryzeae</taxon>
        <taxon>Oryzinae</taxon>
        <taxon>Oryza</taxon>
    </lineage>
</organism>
<dbReference type="EnsemblPlants" id="ONIVA09G02910.1">
    <property type="protein sequence ID" value="ONIVA09G02910.1"/>
    <property type="gene ID" value="ONIVA09G02910"/>
</dbReference>
<sequence length="147" mass="16232">MSLAQWFGLRSTGWTGTEKEAGDGALEQKTATRTTQGSFVEGELLCLSRIFCGGLYKQTVDAVMCILLHTKYHPLQSHVCCYTLLTGIHSSCPEPGGRGVRFPRRGFYSDYMLSLGKTELSCSRTSFSLADLCKFAQPQLYLSEGKI</sequence>
<dbReference type="STRING" id="4536.A0A0E0IH11"/>
<dbReference type="HOGENOM" id="CLU_1771063_0_0_1"/>
<reference evidence="1" key="1">
    <citation type="submission" date="2015-04" db="UniProtKB">
        <authorList>
            <consortium name="EnsemblPlants"/>
        </authorList>
    </citation>
    <scope>IDENTIFICATION</scope>
    <source>
        <strain evidence="1">SL10</strain>
    </source>
</reference>
<dbReference type="Proteomes" id="UP000006591">
    <property type="component" value="Chromosome 9"/>
</dbReference>
<keyword evidence="2" id="KW-1185">Reference proteome</keyword>
<evidence type="ECO:0000313" key="2">
    <source>
        <dbReference type="Proteomes" id="UP000006591"/>
    </source>
</evidence>
<evidence type="ECO:0000313" key="1">
    <source>
        <dbReference type="EnsemblPlants" id="ONIVA09G02910.1"/>
    </source>
</evidence>
<dbReference type="Gramene" id="ONIVA09G02910.1">
    <property type="protein sequence ID" value="ONIVA09G02910.1"/>
    <property type="gene ID" value="ONIVA09G02910"/>
</dbReference>
<protein>
    <submittedName>
        <fullName evidence="1">Uncharacterized protein</fullName>
    </submittedName>
</protein>